<sequence length="243" mass="27607">VKKSAFSLALLMLLVPLAGCAGSEDSDLERFELTSGTAESRLNGAILASQYILDWEDSLEAEVSYTMEKENMAYEEAIEHLESQGINSTHSSWGNDPRILEVRTWEEQWDDYEQYSWEIVLVSGNGTWDVLWMDWETKHASGQNNLISKDANWSSVLNERGMSSSGSKGPLDKPEQSCTGEPNQYGMWFNQYGLPNDCTRDLEERHSDIYHLYIISRSSGEDTGAAEFETVDFVIEWTIFGWK</sequence>
<accession>A0A382IQ79</accession>
<gene>
    <name evidence="2" type="ORF">METZ01_LOCUS254263</name>
</gene>
<dbReference type="EMBL" id="UINC01068636">
    <property type="protein sequence ID" value="SVC01409.1"/>
    <property type="molecule type" value="Genomic_DNA"/>
</dbReference>
<dbReference type="AlphaFoldDB" id="A0A382IQ79"/>
<reference evidence="2" key="1">
    <citation type="submission" date="2018-05" db="EMBL/GenBank/DDBJ databases">
        <authorList>
            <person name="Lanie J.A."/>
            <person name="Ng W.-L."/>
            <person name="Kazmierczak K.M."/>
            <person name="Andrzejewski T.M."/>
            <person name="Davidsen T.M."/>
            <person name="Wayne K.J."/>
            <person name="Tettelin H."/>
            <person name="Glass J.I."/>
            <person name="Rusch D."/>
            <person name="Podicherti R."/>
            <person name="Tsui H.-C.T."/>
            <person name="Winkler M.E."/>
        </authorList>
    </citation>
    <scope>NUCLEOTIDE SEQUENCE</scope>
</reference>
<feature type="region of interest" description="Disordered" evidence="1">
    <location>
        <begin position="159"/>
        <end position="178"/>
    </location>
</feature>
<feature type="non-terminal residue" evidence="2">
    <location>
        <position position="1"/>
    </location>
</feature>
<proteinExistence type="predicted"/>
<evidence type="ECO:0000256" key="1">
    <source>
        <dbReference type="SAM" id="MobiDB-lite"/>
    </source>
</evidence>
<evidence type="ECO:0000313" key="2">
    <source>
        <dbReference type="EMBL" id="SVC01409.1"/>
    </source>
</evidence>
<protein>
    <submittedName>
        <fullName evidence="2">Uncharacterized protein</fullName>
    </submittedName>
</protein>
<name>A0A382IQ79_9ZZZZ</name>
<organism evidence="2">
    <name type="scientific">marine metagenome</name>
    <dbReference type="NCBI Taxonomy" id="408172"/>
    <lineage>
        <taxon>unclassified sequences</taxon>
        <taxon>metagenomes</taxon>
        <taxon>ecological metagenomes</taxon>
    </lineage>
</organism>